<reference evidence="1" key="1">
    <citation type="submission" date="2020-11" db="EMBL/GenBank/DDBJ databases">
        <authorList>
            <consortium name="DOE Joint Genome Institute"/>
            <person name="Ahrendt S."/>
            <person name="Riley R."/>
            <person name="Andreopoulos W."/>
            <person name="Labutti K."/>
            <person name="Pangilinan J."/>
            <person name="Ruiz-Duenas F.J."/>
            <person name="Barrasa J.M."/>
            <person name="Sanchez-Garcia M."/>
            <person name="Camarero S."/>
            <person name="Miyauchi S."/>
            <person name="Serrano A."/>
            <person name="Linde D."/>
            <person name="Babiker R."/>
            <person name="Drula E."/>
            <person name="Ayuso-Fernandez I."/>
            <person name="Pacheco R."/>
            <person name="Padilla G."/>
            <person name="Ferreira P."/>
            <person name="Barriuso J."/>
            <person name="Kellner H."/>
            <person name="Castanera R."/>
            <person name="Alfaro M."/>
            <person name="Ramirez L."/>
            <person name="Pisabarro A.G."/>
            <person name="Kuo A."/>
            <person name="Tritt A."/>
            <person name="Lipzen A."/>
            <person name="He G."/>
            <person name="Yan M."/>
            <person name="Ng V."/>
            <person name="Cullen D."/>
            <person name="Martin F."/>
            <person name="Rosso M.-N."/>
            <person name="Henrissat B."/>
            <person name="Hibbett D."/>
            <person name="Martinez A.T."/>
            <person name="Grigoriev I.V."/>
        </authorList>
    </citation>
    <scope>NUCLEOTIDE SEQUENCE</scope>
    <source>
        <strain evidence="1">AH 40177</strain>
    </source>
</reference>
<feature type="non-terminal residue" evidence="1">
    <location>
        <position position="77"/>
    </location>
</feature>
<comment type="caution">
    <text evidence="1">The sequence shown here is derived from an EMBL/GenBank/DDBJ whole genome shotgun (WGS) entry which is preliminary data.</text>
</comment>
<proteinExistence type="predicted"/>
<dbReference type="AlphaFoldDB" id="A0A9P5QCA1"/>
<evidence type="ECO:0000313" key="2">
    <source>
        <dbReference type="Proteomes" id="UP000772434"/>
    </source>
</evidence>
<accession>A0A9P5QCA1</accession>
<dbReference type="EMBL" id="JADNRY010000001">
    <property type="protein sequence ID" value="KAF9078657.1"/>
    <property type="molecule type" value="Genomic_DNA"/>
</dbReference>
<protein>
    <submittedName>
        <fullName evidence="1">Uncharacterized protein</fullName>
    </submittedName>
</protein>
<name>A0A9P5QCA1_9AGAR</name>
<evidence type="ECO:0000313" key="1">
    <source>
        <dbReference type="EMBL" id="KAF9078657.1"/>
    </source>
</evidence>
<dbReference type="Proteomes" id="UP000772434">
    <property type="component" value="Unassembled WGS sequence"/>
</dbReference>
<feature type="non-terminal residue" evidence="1">
    <location>
        <position position="1"/>
    </location>
</feature>
<gene>
    <name evidence="1" type="ORF">BDP27DRAFT_1197383</name>
</gene>
<dbReference type="OrthoDB" id="978at2759"/>
<organism evidence="1 2">
    <name type="scientific">Rhodocollybia butyracea</name>
    <dbReference type="NCBI Taxonomy" id="206335"/>
    <lineage>
        <taxon>Eukaryota</taxon>
        <taxon>Fungi</taxon>
        <taxon>Dikarya</taxon>
        <taxon>Basidiomycota</taxon>
        <taxon>Agaricomycotina</taxon>
        <taxon>Agaricomycetes</taxon>
        <taxon>Agaricomycetidae</taxon>
        <taxon>Agaricales</taxon>
        <taxon>Marasmiineae</taxon>
        <taxon>Omphalotaceae</taxon>
        <taxon>Rhodocollybia</taxon>
    </lineage>
</organism>
<keyword evidence="2" id="KW-1185">Reference proteome</keyword>
<sequence length="77" mass="9148">EHRHFANVVTTFRRYVAYHLAANNRRRKDFFTLPQTDRELLEKLGYKEKLDQVDKAILVNEQFLNKIVVDPEIFGGD</sequence>